<accession>A0A7X5F149</accession>
<dbReference type="SUPFAM" id="SSF56801">
    <property type="entry name" value="Acetyl-CoA synthetase-like"/>
    <property type="match status" value="1"/>
</dbReference>
<dbReference type="InterPro" id="IPR042099">
    <property type="entry name" value="ANL_N_sf"/>
</dbReference>
<dbReference type="RefSeq" id="WP_161708138.1">
    <property type="nucleotide sequence ID" value="NZ_JAABLQ010000001.1"/>
</dbReference>
<reference evidence="3" key="1">
    <citation type="submission" date="2020-01" db="EMBL/GenBank/DDBJ databases">
        <authorList>
            <person name="Fang Y."/>
            <person name="Sun R."/>
            <person name="Nie L."/>
            <person name="He J."/>
            <person name="Hao L."/>
            <person name="Wang L."/>
            <person name="Su S."/>
            <person name="Lv E."/>
            <person name="Zhang Z."/>
            <person name="Xie R."/>
            <person name="Liu H."/>
        </authorList>
    </citation>
    <scope>NUCLEOTIDE SEQUENCE [LARGE SCALE GENOMIC DNA]</scope>
    <source>
        <strain evidence="3">XCT-53</strain>
    </source>
</reference>
<name>A0A7X5F149_9HYPH</name>
<dbReference type="PANTHER" id="PTHR43767:SF1">
    <property type="entry name" value="NONRIBOSOMAL PEPTIDE SYNTHASE PES1 (EUROFUNG)-RELATED"/>
    <property type="match status" value="1"/>
</dbReference>
<dbReference type="GO" id="GO:0016878">
    <property type="term" value="F:acid-thiol ligase activity"/>
    <property type="evidence" value="ECO:0007669"/>
    <property type="project" value="UniProtKB-ARBA"/>
</dbReference>
<organism evidence="2 3">
    <name type="scientific">Pannonibacter tanglangensis</name>
    <dbReference type="NCBI Taxonomy" id="2750084"/>
    <lineage>
        <taxon>Bacteria</taxon>
        <taxon>Pseudomonadati</taxon>
        <taxon>Pseudomonadota</taxon>
        <taxon>Alphaproteobacteria</taxon>
        <taxon>Hyphomicrobiales</taxon>
        <taxon>Stappiaceae</taxon>
        <taxon>Pannonibacter</taxon>
    </lineage>
</organism>
<dbReference type="InterPro" id="IPR050237">
    <property type="entry name" value="ATP-dep_AMP-bd_enzyme"/>
</dbReference>
<dbReference type="Gene3D" id="3.40.50.12780">
    <property type="entry name" value="N-terminal domain of ligase-like"/>
    <property type="match status" value="1"/>
</dbReference>
<feature type="domain" description="AMP-dependent synthetase/ligase" evidence="1">
    <location>
        <begin position="27"/>
        <end position="139"/>
    </location>
</feature>
<evidence type="ECO:0000313" key="2">
    <source>
        <dbReference type="EMBL" id="NBN77855.1"/>
    </source>
</evidence>
<dbReference type="InterPro" id="IPR000873">
    <property type="entry name" value="AMP-dep_synth/lig_dom"/>
</dbReference>
<dbReference type="EMBL" id="JAABLQ010000001">
    <property type="protein sequence ID" value="NBN77855.1"/>
    <property type="molecule type" value="Genomic_DNA"/>
</dbReference>
<dbReference type="AlphaFoldDB" id="A0A7X5F149"/>
<keyword evidence="3" id="KW-1185">Reference proteome</keyword>
<dbReference type="Proteomes" id="UP000586722">
    <property type="component" value="Unassembled WGS sequence"/>
</dbReference>
<comment type="caution">
    <text evidence="2">The sequence shown here is derived from an EMBL/GenBank/DDBJ whole genome shotgun (WGS) entry which is preliminary data.</text>
</comment>
<protein>
    <submittedName>
        <fullName evidence="2">AMP-binding protein</fullName>
    </submittedName>
</protein>
<dbReference type="PANTHER" id="PTHR43767">
    <property type="entry name" value="LONG-CHAIN-FATTY-ACID--COA LIGASE"/>
    <property type="match status" value="1"/>
</dbReference>
<dbReference type="InterPro" id="IPR045851">
    <property type="entry name" value="AMP-bd_C_sf"/>
</dbReference>
<dbReference type="Pfam" id="PF00501">
    <property type="entry name" value="AMP-binding"/>
    <property type="match status" value="1"/>
</dbReference>
<sequence length="543" mass="57689">MITTPAETIERHRMSTIWGRVTLDGLFRKAAEAHPDRLAMVDAPDRSDWTGGAPRALTYAQAETEIDRLAGFFTAVGLATDHVVGLHAPNTVDAVISTLAAMRAGLIISPLPLHWRQKDVLDALNRLGAKGLIAQDRLETRQTGFAARDVAAELFSLRFVFGLGKDIPDGLIDLGPMLAEMGDGLVAPDLNRAQAAEHTATITWSRNGLAATPVTRSHNQWIAAGFMPYLETGLADGAQVIVPYALSGLTGLGAGLVPWLLSGGTLHLHHPTALARLSAHADAVKADYVLLPGPLVEAMDRRLARKETTLVACWSISSPQAATFVPRHTLVDLHVADEYAMVARLRGKSARILPVPTGKISSPSQGDSGPDLLEIKVDDPEDGRPARLLVRGPMVPDRGWKSGGGADEGPATDRAGFLRTGISVRLTDGGLAGFGIPGEHAPGIGELAAIDGIYASYPEVCDAAAFLVEDPTLGARLYAALVAKPGSAPDGKAFFAYLDTERVDLAKIPTRVLMLSALPKLDDGRVDRARLAMRVQRLAQQVA</sequence>
<evidence type="ECO:0000259" key="1">
    <source>
        <dbReference type="Pfam" id="PF00501"/>
    </source>
</evidence>
<dbReference type="Gene3D" id="3.30.300.30">
    <property type="match status" value="1"/>
</dbReference>
<evidence type="ECO:0000313" key="3">
    <source>
        <dbReference type="Proteomes" id="UP000586722"/>
    </source>
</evidence>
<proteinExistence type="predicted"/>
<gene>
    <name evidence="2" type="ORF">GWI72_06180</name>
</gene>